<feature type="transmembrane region" description="Helical" evidence="1">
    <location>
        <begin position="50"/>
        <end position="71"/>
    </location>
</feature>
<dbReference type="PATRIC" id="fig|1423777.3.peg.1210"/>
<dbReference type="AlphaFoldDB" id="A0A0R1MI48"/>
<evidence type="ECO:0000256" key="1">
    <source>
        <dbReference type="SAM" id="Phobius"/>
    </source>
</evidence>
<keyword evidence="1" id="KW-0472">Membrane</keyword>
<accession>A0A0R1MI48</accession>
<dbReference type="EMBL" id="AZEH01000037">
    <property type="protein sequence ID" value="KRL04946.1"/>
    <property type="molecule type" value="Genomic_DNA"/>
</dbReference>
<evidence type="ECO:0000313" key="3">
    <source>
        <dbReference type="Proteomes" id="UP000051686"/>
    </source>
</evidence>
<organism evidence="2 3">
    <name type="scientific">Liquorilactobacillus oeni DSM 19972</name>
    <dbReference type="NCBI Taxonomy" id="1423777"/>
    <lineage>
        <taxon>Bacteria</taxon>
        <taxon>Bacillati</taxon>
        <taxon>Bacillota</taxon>
        <taxon>Bacilli</taxon>
        <taxon>Lactobacillales</taxon>
        <taxon>Lactobacillaceae</taxon>
        <taxon>Liquorilactobacillus</taxon>
    </lineage>
</organism>
<sequence length="95" mass="11184">MVYNFRLSTIVKKMRDKLGKKEVSNLKDTKNPQIQSVLAVRKKWTILSQFLFWISVSMAFYGSLSILIYFLNLYTVAMIYINHLNEKIIKEYGKA</sequence>
<dbReference type="STRING" id="1423777.FD46_GL001170"/>
<keyword evidence="1" id="KW-0812">Transmembrane</keyword>
<evidence type="ECO:0000313" key="2">
    <source>
        <dbReference type="EMBL" id="KRL04946.1"/>
    </source>
</evidence>
<keyword evidence="1" id="KW-1133">Transmembrane helix</keyword>
<comment type="caution">
    <text evidence="2">The sequence shown here is derived from an EMBL/GenBank/DDBJ whole genome shotgun (WGS) entry which is preliminary data.</text>
</comment>
<proteinExistence type="predicted"/>
<name>A0A0R1MI48_9LACO</name>
<protein>
    <submittedName>
        <fullName evidence="2">Uncharacterized protein</fullName>
    </submittedName>
</protein>
<keyword evidence="3" id="KW-1185">Reference proteome</keyword>
<dbReference type="Proteomes" id="UP000051686">
    <property type="component" value="Unassembled WGS sequence"/>
</dbReference>
<reference evidence="2 3" key="1">
    <citation type="journal article" date="2015" name="Genome Announc.">
        <title>Expanding the biotechnology potential of lactobacilli through comparative genomics of 213 strains and associated genera.</title>
        <authorList>
            <person name="Sun Z."/>
            <person name="Harris H.M."/>
            <person name="McCann A."/>
            <person name="Guo C."/>
            <person name="Argimon S."/>
            <person name="Zhang W."/>
            <person name="Yang X."/>
            <person name="Jeffery I.B."/>
            <person name="Cooney J.C."/>
            <person name="Kagawa T.F."/>
            <person name="Liu W."/>
            <person name="Song Y."/>
            <person name="Salvetti E."/>
            <person name="Wrobel A."/>
            <person name="Rasinkangas P."/>
            <person name="Parkhill J."/>
            <person name="Rea M.C."/>
            <person name="O'Sullivan O."/>
            <person name="Ritari J."/>
            <person name="Douillard F.P."/>
            <person name="Paul Ross R."/>
            <person name="Yang R."/>
            <person name="Briner A.E."/>
            <person name="Felis G.E."/>
            <person name="de Vos W.M."/>
            <person name="Barrangou R."/>
            <person name="Klaenhammer T.R."/>
            <person name="Caufield P.W."/>
            <person name="Cui Y."/>
            <person name="Zhang H."/>
            <person name="O'Toole P.W."/>
        </authorList>
    </citation>
    <scope>NUCLEOTIDE SEQUENCE [LARGE SCALE GENOMIC DNA]</scope>
    <source>
        <strain evidence="2 3">DSM 19972</strain>
    </source>
</reference>
<gene>
    <name evidence="2" type="ORF">FD46_GL001170</name>
</gene>